<dbReference type="RefSeq" id="XP_003097210.2">
    <property type="nucleotide sequence ID" value="XM_003097162.2"/>
</dbReference>
<dbReference type="eggNOG" id="ENOG502TKK8">
    <property type="taxonomic scope" value="Eukaryota"/>
</dbReference>
<organism evidence="3">
    <name type="scientific">Caenorhabditis remanei</name>
    <name type="common">Caenorhabditis vulgaris</name>
    <dbReference type="NCBI Taxonomy" id="31234"/>
    <lineage>
        <taxon>Eukaryota</taxon>
        <taxon>Metazoa</taxon>
        <taxon>Ecdysozoa</taxon>
        <taxon>Nematoda</taxon>
        <taxon>Chromadorea</taxon>
        <taxon>Rhabditida</taxon>
        <taxon>Rhabditina</taxon>
        <taxon>Rhabditomorpha</taxon>
        <taxon>Rhabditoidea</taxon>
        <taxon>Rhabditidae</taxon>
        <taxon>Peloderinae</taxon>
        <taxon>Caenorhabditis</taxon>
    </lineage>
</organism>
<reference evidence="2" key="1">
    <citation type="submission" date="2007-07" db="EMBL/GenBank/DDBJ databases">
        <title>PCAP assembly of the Caenorhabditis remanei genome.</title>
        <authorList>
            <consortium name="The Caenorhabditis remanei Sequencing Consortium"/>
            <person name="Wilson R.K."/>
        </authorList>
    </citation>
    <scope>NUCLEOTIDE SEQUENCE [LARGE SCALE GENOMIC DNA]</scope>
    <source>
        <strain evidence="2">PB4641</strain>
    </source>
</reference>
<dbReference type="EMBL" id="DS268516">
    <property type="protein sequence ID" value="EFO84382.1"/>
    <property type="molecule type" value="Genomic_DNA"/>
</dbReference>
<dbReference type="CTD" id="9806827"/>
<gene>
    <name evidence="2" type="ORF">CRE_19913</name>
</gene>
<keyword evidence="3" id="KW-1185">Reference proteome</keyword>
<evidence type="ECO:0000313" key="2">
    <source>
        <dbReference type="EMBL" id="EFO84382.1"/>
    </source>
</evidence>
<accession>E3N2Y4</accession>
<evidence type="ECO:0000313" key="3">
    <source>
        <dbReference type="Proteomes" id="UP000008281"/>
    </source>
</evidence>
<dbReference type="InParanoid" id="E3N2Y4"/>
<feature type="signal peptide" evidence="1">
    <location>
        <begin position="1"/>
        <end position="21"/>
    </location>
</feature>
<dbReference type="GeneID" id="9806827"/>
<dbReference type="KEGG" id="crq:GCK72_011106"/>
<feature type="chain" id="PRO_5003177928" evidence="1">
    <location>
        <begin position="22"/>
        <end position="68"/>
    </location>
</feature>
<dbReference type="HOGENOM" id="CLU_2724547_0_0_1"/>
<sequence>MNIFSQLLLLIILLLINYCVCQWYGGGLDNYPMFFGHQTGNSYGNSYLGNGLGGVYLFCNGIGCPGRG</sequence>
<name>E3N2Y4_CAERE</name>
<protein>
    <submittedName>
        <fullName evidence="2">Uncharacterized protein</fullName>
    </submittedName>
</protein>
<proteinExistence type="predicted"/>
<dbReference type="AlphaFoldDB" id="E3N2Y4"/>
<dbReference type="Proteomes" id="UP000008281">
    <property type="component" value="Unassembled WGS sequence"/>
</dbReference>
<dbReference type="OMA" id="MYLFCNG"/>
<keyword evidence="1" id="KW-0732">Signal</keyword>
<evidence type="ECO:0000256" key="1">
    <source>
        <dbReference type="SAM" id="SignalP"/>
    </source>
</evidence>